<dbReference type="EMBL" id="SMYO01000017">
    <property type="protein sequence ID" value="TDK58151.1"/>
    <property type="molecule type" value="Genomic_DNA"/>
</dbReference>
<dbReference type="Gene3D" id="3.30.420.40">
    <property type="match status" value="2"/>
</dbReference>
<sequence>MKITARFASVDIGNDALKGMFGGFDERLYIPNVVAKEEEDRKIIELEKDTLNGLHVKIASPSLSNETGIYVVGNLATGYDHNDRMGIRSIKAESDQSLVVLLTALAIDAVKHFPSMNGEYKANFLLSTGLPLDEVKDKKKKVLKQRLMGKEHVVTFLQTPKLQGKSVKITFSDVLVNGEGYAAFLDLTTDDSLQTRNGYLNNKCIMINDIGGVSTDTAVFKADGEIHNKASQGIDEGTLKYLQEILEAIDKTHKVKLPSLQHVLDVIKNDKMVLVKGRKVSAEKEIIPTLEKAAKVQFKHIENTWEAAPELEKAFLIGGGSALLKEYILELNKEINYPLEFIDPDESVWMISRAYWKALQLYAKHKNLEIVSV</sequence>
<evidence type="ECO:0000313" key="3">
    <source>
        <dbReference type="EMBL" id="TDK58151.1"/>
    </source>
</evidence>
<dbReference type="Proteomes" id="UP000295132">
    <property type="component" value="Unassembled WGS sequence"/>
</dbReference>
<feature type="domain" description="Actin homologue MreB-like C-terminal" evidence="2">
    <location>
        <begin position="209"/>
        <end position="327"/>
    </location>
</feature>
<evidence type="ECO:0000259" key="1">
    <source>
        <dbReference type="Pfam" id="PF17989"/>
    </source>
</evidence>
<evidence type="ECO:0000313" key="4">
    <source>
        <dbReference type="Proteomes" id="UP000295132"/>
    </source>
</evidence>
<dbReference type="InterPro" id="IPR049067">
    <property type="entry name" value="MreB-like_C"/>
</dbReference>
<feature type="domain" description="Actin-like protein N-terminal" evidence="1">
    <location>
        <begin position="10"/>
        <end position="178"/>
    </location>
</feature>
<dbReference type="InterPro" id="IPR043129">
    <property type="entry name" value="ATPase_NBD"/>
</dbReference>
<gene>
    <name evidence="3" type="ORF">E2K98_24870</name>
</gene>
<dbReference type="AlphaFoldDB" id="A0A4R5VJU3"/>
<dbReference type="RefSeq" id="WP_133338993.1">
    <property type="nucleotide sequence ID" value="NZ_SMYO01000017.1"/>
</dbReference>
<dbReference type="Pfam" id="PF17989">
    <property type="entry name" value="ALP_N"/>
    <property type="match status" value="1"/>
</dbReference>
<organism evidence="3 4">
    <name type="scientific">Bacillus salipaludis</name>
    <dbReference type="NCBI Taxonomy" id="2547811"/>
    <lineage>
        <taxon>Bacteria</taxon>
        <taxon>Bacillati</taxon>
        <taxon>Bacillota</taxon>
        <taxon>Bacilli</taxon>
        <taxon>Bacillales</taxon>
        <taxon>Bacillaceae</taxon>
        <taxon>Bacillus</taxon>
    </lineage>
</organism>
<evidence type="ECO:0000259" key="2">
    <source>
        <dbReference type="Pfam" id="PF21522"/>
    </source>
</evidence>
<protein>
    <submittedName>
        <fullName evidence="3">ParM/StbA family protein</fullName>
    </submittedName>
</protein>
<name>A0A4R5VJU3_9BACI</name>
<reference evidence="3 4" key="1">
    <citation type="submission" date="2019-03" db="EMBL/GenBank/DDBJ databases">
        <title>Bacillus niacini sp. nov. a Nicotinate-Metabolizing Mesophile Isolated from Soil.</title>
        <authorList>
            <person name="Zhang G."/>
        </authorList>
    </citation>
    <scope>NUCLEOTIDE SEQUENCE [LARGE SCALE GENOMIC DNA]</scope>
    <source>
        <strain evidence="3 4">WN066</strain>
    </source>
</reference>
<dbReference type="InterPro" id="IPR040607">
    <property type="entry name" value="ALP_N"/>
</dbReference>
<dbReference type="SUPFAM" id="SSF53067">
    <property type="entry name" value="Actin-like ATPase domain"/>
    <property type="match status" value="2"/>
</dbReference>
<comment type="caution">
    <text evidence="3">The sequence shown here is derived from an EMBL/GenBank/DDBJ whole genome shotgun (WGS) entry which is preliminary data.</text>
</comment>
<proteinExistence type="predicted"/>
<dbReference type="CDD" id="cd24023">
    <property type="entry name" value="ASKHA_NBD_ParM_Alp7A-like"/>
    <property type="match status" value="1"/>
</dbReference>
<dbReference type="Pfam" id="PF21522">
    <property type="entry name" value="MreB-like_C"/>
    <property type="match status" value="1"/>
</dbReference>
<accession>A0A4R5VJU3</accession>